<evidence type="ECO:0000313" key="2">
    <source>
        <dbReference type="EMBL" id="MBB3956551.1"/>
    </source>
</evidence>
<feature type="region of interest" description="Disordered" evidence="1">
    <location>
        <begin position="1"/>
        <end position="93"/>
    </location>
</feature>
<feature type="region of interest" description="Disordered" evidence="1">
    <location>
        <begin position="195"/>
        <end position="222"/>
    </location>
</feature>
<feature type="compositionally biased region" description="Polar residues" evidence="1">
    <location>
        <begin position="389"/>
        <end position="398"/>
    </location>
</feature>
<feature type="compositionally biased region" description="Low complexity" evidence="1">
    <location>
        <begin position="537"/>
        <end position="548"/>
    </location>
</feature>
<feature type="region of interest" description="Disordered" evidence="1">
    <location>
        <begin position="256"/>
        <end position="309"/>
    </location>
</feature>
<comment type="caution">
    <text evidence="2">The sequence shown here is derived from an EMBL/GenBank/DDBJ whole genome shotgun (WGS) entry which is preliminary data.</text>
</comment>
<feature type="compositionally biased region" description="Low complexity" evidence="1">
    <location>
        <begin position="430"/>
        <end position="451"/>
    </location>
</feature>
<dbReference type="EMBL" id="JACIDX010000014">
    <property type="protein sequence ID" value="MBB3956551.1"/>
    <property type="molecule type" value="Genomic_DNA"/>
</dbReference>
<feature type="compositionally biased region" description="Polar residues" evidence="1">
    <location>
        <begin position="405"/>
        <end position="424"/>
    </location>
</feature>
<feature type="region of interest" description="Disordered" evidence="1">
    <location>
        <begin position="383"/>
        <end position="465"/>
    </location>
</feature>
<organism evidence="2 3">
    <name type="scientific">Novosphingobium sediminicola</name>
    <dbReference type="NCBI Taxonomy" id="563162"/>
    <lineage>
        <taxon>Bacteria</taxon>
        <taxon>Pseudomonadati</taxon>
        <taxon>Pseudomonadota</taxon>
        <taxon>Alphaproteobacteria</taxon>
        <taxon>Sphingomonadales</taxon>
        <taxon>Sphingomonadaceae</taxon>
        <taxon>Novosphingobium</taxon>
    </lineage>
</organism>
<evidence type="ECO:0000313" key="3">
    <source>
        <dbReference type="Proteomes" id="UP000548867"/>
    </source>
</evidence>
<accession>A0A7W6CHC3</accession>
<feature type="region of interest" description="Disordered" evidence="1">
    <location>
        <begin position="537"/>
        <end position="636"/>
    </location>
</feature>
<dbReference type="RefSeq" id="WP_183627420.1">
    <property type="nucleotide sequence ID" value="NZ_JACIDX010000014.1"/>
</dbReference>
<feature type="compositionally biased region" description="Polar residues" evidence="1">
    <location>
        <begin position="63"/>
        <end position="72"/>
    </location>
</feature>
<proteinExistence type="predicted"/>
<dbReference type="Proteomes" id="UP000548867">
    <property type="component" value="Unassembled WGS sequence"/>
</dbReference>
<sequence length="636" mass="62493">MPEATSLNIGSSPLAALSGARSADGSAGVAAQEGDAGGFQAMLDSQTGRNAGQNLAPTMPQGIGQSSLTPQVLASGLSPAQPPATDPAREAQSAPVSAPVVATMTALRNTAASVAGVSITLPVITAPSINGADRTPETGAAAAMAAPPNGNLPVGGKILPVALAPEDSADTAPVDTPEAAKPAMAQSMVWTARLRKGAEAQAADTQTDKPVDESGDDEGNDASVANAAASAMPAPDAVLPAAIGLPAAIMLTAQPAPRSAAGSEQSAPGVTDDANGRSGRSSPASSPIAPTTLASTTPANAPAAQARPATALPLNQAGACVQDPAAANTVPAEAIPAGNALPAGLPQWLGAQQAEVTVKEDTAQIAPAPGKIAIKATKAAAQADLPESSPATPANSDTAGPLSAPQVSASAFSASPLHQATHASMQDALSPAADTQASLAAASAQPLDSASRSMAMPSESGASRDMSALVDRLVEARAAMRSGASTQWVQTSIQHAEFGRVALQIRQDGNNLSVAMASSDPDFAPAAQAALNASQSLLQPAAASQSGADTGQNQSQNAGQDNRQPGQGNSPAFNGQSGGQFSGQFSGQPGGQNQQSARQQAPFADNQIAQQAQTLRDAANAPSTGAALSGRSGILA</sequence>
<protein>
    <submittedName>
        <fullName evidence="2">Uncharacterized protein</fullName>
    </submittedName>
</protein>
<gene>
    <name evidence="2" type="ORF">GGR38_003516</name>
</gene>
<feature type="compositionally biased region" description="Low complexity" evidence="1">
    <location>
        <begin position="281"/>
        <end position="309"/>
    </location>
</feature>
<feature type="compositionally biased region" description="Polar residues" evidence="1">
    <location>
        <begin position="43"/>
        <end position="56"/>
    </location>
</feature>
<evidence type="ECO:0000256" key="1">
    <source>
        <dbReference type="SAM" id="MobiDB-lite"/>
    </source>
</evidence>
<dbReference type="AlphaFoldDB" id="A0A7W6CHC3"/>
<reference evidence="2 3" key="1">
    <citation type="submission" date="2020-08" db="EMBL/GenBank/DDBJ databases">
        <title>Genomic Encyclopedia of Type Strains, Phase IV (KMG-IV): sequencing the most valuable type-strain genomes for metagenomic binning, comparative biology and taxonomic classification.</title>
        <authorList>
            <person name="Goeker M."/>
        </authorList>
    </citation>
    <scope>NUCLEOTIDE SEQUENCE [LARGE SCALE GENOMIC DNA]</scope>
    <source>
        <strain evidence="2 3">DSM 27057</strain>
    </source>
</reference>
<feature type="compositionally biased region" description="Polar residues" evidence="1">
    <location>
        <begin position="549"/>
        <end position="572"/>
    </location>
</feature>
<keyword evidence="3" id="KW-1185">Reference proteome</keyword>
<name>A0A7W6CHC3_9SPHN</name>
<feature type="compositionally biased region" description="Low complexity" evidence="1">
    <location>
        <begin position="582"/>
        <end position="596"/>
    </location>
</feature>
<feature type="compositionally biased region" description="Polar residues" evidence="1">
    <location>
        <begin position="1"/>
        <end position="11"/>
    </location>
</feature>